<keyword evidence="5" id="KW-1185">Reference proteome</keyword>
<evidence type="ECO:0000313" key="5">
    <source>
        <dbReference type="Proteomes" id="UP001557470"/>
    </source>
</evidence>
<proteinExistence type="predicted"/>
<dbReference type="Proteomes" id="UP001557470">
    <property type="component" value="Unassembled WGS sequence"/>
</dbReference>
<organism evidence="4 5">
    <name type="scientific">Umbra pygmaea</name>
    <name type="common">Eastern mudminnow</name>
    <dbReference type="NCBI Taxonomy" id="75934"/>
    <lineage>
        <taxon>Eukaryota</taxon>
        <taxon>Metazoa</taxon>
        <taxon>Chordata</taxon>
        <taxon>Craniata</taxon>
        <taxon>Vertebrata</taxon>
        <taxon>Euteleostomi</taxon>
        <taxon>Actinopterygii</taxon>
        <taxon>Neopterygii</taxon>
        <taxon>Teleostei</taxon>
        <taxon>Protacanthopterygii</taxon>
        <taxon>Esociformes</taxon>
        <taxon>Umbridae</taxon>
        <taxon>Umbra</taxon>
    </lineage>
</organism>
<reference evidence="4 5" key="1">
    <citation type="submission" date="2024-06" db="EMBL/GenBank/DDBJ databases">
        <authorList>
            <person name="Pan Q."/>
            <person name="Wen M."/>
            <person name="Jouanno E."/>
            <person name="Zahm M."/>
            <person name="Klopp C."/>
            <person name="Cabau C."/>
            <person name="Louis A."/>
            <person name="Berthelot C."/>
            <person name="Parey E."/>
            <person name="Roest Crollius H."/>
            <person name="Montfort J."/>
            <person name="Robinson-Rechavi M."/>
            <person name="Bouchez O."/>
            <person name="Lampietro C."/>
            <person name="Lopez Roques C."/>
            <person name="Donnadieu C."/>
            <person name="Postlethwait J."/>
            <person name="Bobe J."/>
            <person name="Verreycken H."/>
            <person name="Guiguen Y."/>
        </authorList>
    </citation>
    <scope>NUCLEOTIDE SEQUENCE [LARGE SCALE GENOMIC DNA]</scope>
    <source>
        <strain evidence="4">Up_M1</strain>
        <tissue evidence="4">Testis</tissue>
    </source>
</reference>
<dbReference type="AlphaFoldDB" id="A0ABD0WKT0"/>
<feature type="compositionally biased region" description="Acidic residues" evidence="1">
    <location>
        <begin position="898"/>
        <end position="908"/>
    </location>
</feature>
<dbReference type="Pfam" id="PF18804">
    <property type="entry name" value="CxC3"/>
    <property type="match status" value="1"/>
</dbReference>
<evidence type="ECO:0000259" key="3">
    <source>
        <dbReference type="Pfam" id="PF18804"/>
    </source>
</evidence>
<comment type="caution">
    <text evidence="4">The sequence shown here is derived from an EMBL/GenBank/DDBJ whole genome shotgun (WGS) entry which is preliminary data.</text>
</comment>
<dbReference type="InterPro" id="IPR040521">
    <property type="entry name" value="KDZ"/>
</dbReference>
<dbReference type="PANTHER" id="PTHR33104:SF2">
    <property type="entry name" value="CXC3 LIKE CYSTEINE CLUSTER DOMAIN-CONTAINING PROTEIN"/>
    <property type="match status" value="1"/>
</dbReference>
<dbReference type="Pfam" id="PF18758">
    <property type="entry name" value="KDZ"/>
    <property type="match status" value="1"/>
</dbReference>
<feature type="region of interest" description="Disordered" evidence="1">
    <location>
        <begin position="888"/>
        <end position="923"/>
    </location>
</feature>
<feature type="domain" description="CxC3 like cysteine cluster" evidence="3">
    <location>
        <begin position="380"/>
        <end position="481"/>
    </location>
</feature>
<dbReference type="InterPro" id="IPR040564">
    <property type="entry name" value="CxC3-like"/>
</dbReference>
<dbReference type="PANTHER" id="PTHR33104">
    <property type="entry name" value="SI:DKEY-29D5.2"/>
    <property type="match status" value="1"/>
</dbReference>
<name>A0ABD0WKT0_UMBPY</name>
<sequence length="923" mass="104539">MPLRGVNLTRIISALYQQGAILFVNSNNSPRTKEKKSISHFPYLLLGPVHNNHPCPYYLHLYDTSFIKNSTALLRATPIIFFRNTDTHTHKQTHKHTHTQTHNTHRHSLSLFVSLFVSLCLSLFLSVCLCLSVAIFSRRPTVFNIVEMANQQDNWEAEDEIFLADMLLAQEKKAKGEADSATGSTFQVRWVDRNTEGSPLLKRSRSGETLNRASATVSVVPSEDSTLFESSEEVLTVTQSDSSQQLFESEMNKLQDILQTSEDIPDASGPPSTSTSWGLRQSAAQDEWRKARSYHLSCLLSCNVVPEKNCSHCTSPAIIRCRDCIPEEWLCTECDIHFHKKYTLHNRESCIGGIYKPIEPTVCCVMQDGRYTLVSQVCLLPTVRPVQVCKCDPANVTESAGRAIIMVCINGRYDLHLPNLSCKLCLAQWTPDMSDLIRSGYWPASVNADTLFSVDVFTSFEEMKTVAPSLSRQGFLRMLERRTCQFGRAGKIHGDIFQRSYLEYTFCQYHCENMASVQHFTCPACTPNMIALCADGNRKQYRFDSQKGQINRILMVLSSPRMLKYSILLRGSGTAGRRICGASQWSAARETARRASKLDEEGIEVVVCRHGVLLKALNMYRGEIFAYPLFLQKELQAATNGQFFCTDIACKYWPYLEKVSLSMSELRPLLHAKAHSTKCEIIWSGKNQEGAGTTAGEEVEMVNSYLSCCALTTKYMTKTARNDMLTVHAIGWNQRKQDGLHLALSSRYVKTCKKPEAESQRLEDLSNQLGCHENMVHQWVHDVREWASDDSAESSNILTKKKIFDVYMSKVQLQEEKIILMREMRQHCTYLRKLTWSLRNMMSEMSSGRKSGSLTEEGHHGLLCLHQKRLADVEEKFKVVSSRYSQALGPNAGSLLEDGPEEIPEEDNEPRYESSDESDFEEV</sequence>
<evidence type="ECO:0000256" key="1">
    <source>
        <dbReference type="SAM" id="MobiDB-lite"/>
    </source>
</evidence>
<gene>
    <name evidence="4" type="ORF">UPYG_G00206480</name>
</gene>
<feature type="transmembrane region" description="Helical" evidence="2">
    <location>
        <begin position="109"/>
        <end position="136"/>
    </location>
</feature>
<dbReference type="CDD" id="cd19757">
    <property type="entry name" value="Bbox1"/>
    <property type="match status" value="1"/>
</dbReference>
<keyword evidence="2" id="KW-0472">Membrane</keyword>
<keyword evidence="2" id="KW-0812">Transmembrane</keyword>
<accession>A0ABD0WKT0</accession>
<evidence type="ECO:0000313" key="4">
    <source>
        <dbReference type="EMBL" id="KAL0973586.1"/>
    </source>
</evidence>
<dbReference type="EMBL" id="JAGEUA010000006">
    <property type="protein sequence ID" value="KAL0973586.1"/>
    <property type="molecule type" value="Genomic_DNA"/>
</dbReference>
<protein>
    <recommendedName>
        <fullName evidence="3">CxC3 like cysteine cluster domain-containing protein</fullName>
    </recommendedName>
</protein>
<keyword evidence="2" id="KW-1133">Transmembrane helix</keyword>
<evidence type="ECO:0000256" key="2">
    <source>
        <dbReference type="SAM" id="Phobius"/>
    </source>
</evidence>